<dbReference type="AlphaFoldDB" id="A0A8J2JJI3"/>
<dbReference type="PANTHER" id="PTHR12265:SF30">
    <property type="entry name" value="TRANSMEMBRANE PROTEIN 53"/>
    <property type="match status" value="1"/>
</dbReference>
<comment type="caution">
    <text evidence="7">The sequence shown here is derived from an EMBL/GenBank/DDBJ whole genome shotgun (WGS) entry which is preliminary data.</text>
</comment>
<dbReference type="Proteomes" id="UP000708208">
    <property type="component" value="Unassembled WGS sequence"/>
</dbReference>
<organism evidence="7 8">
    <name type="scientific">Allacma fusca</name>
    <dbReference type="NCBI Taxonomy" id="39272"/>
    <lineage>
        <taxon>Eukaryota</taxon>
        <taxon>Metazoa</taxon>
        <taxon>Ecdysozoa</taxon>
        <taxon>Arthropoda</taxon>
        <taxon>Hexapoda</taxon>
        <taxon>Collembola</taxon>
        <taxon>Symphypleona</taxon>
        <taxon>Sminthuridae</taxon>
        <taxon>Allacma</taxon>
    </lineage>
</organism>
<dbReference type="EMBL" id="CAJVCH010066694">
    <property type="protein sequence ID" value="CAG7720037.1"/>
    <property type="molecule type" value="Genomic_DNA"/>
</dbReference>
<evidence type="ECO:0000256" key="3">
    <source>
        <dbReference type="ARBA" id="ARBA00022989"/>
    </source>
</evidence>
<keyword evidence="5" id="KW-0539">Nucleus</keyword>
<evidence type="ECO:0000256" key="5">
    <source>
        <dbReference type="ARBA" id="ARBA00023242"/>
    </source>
</evidence>
<evidence type="ECO:0000256" key="1">
    <source>
        <dbReference type="ARBA" id="ARBA00004126"/>
    </source>
</evidence>
<dbReference type="OrthoDB" id="77878at2759"/>
<reference evidence="7" key="1">
    <citation type="submission" date="2021-06" db="EMBL/GenBank/DDBJ databases">
        <authorList>
            <person name="Hodson N. C."/>
            <person name="Mongue J. A."/>
            <person name="Jaron S. K."/>
        </authorList>
    </citation>
    <scope>NUCLEOTIDE SEQUENCE</scope>
</reference>
<evidence type="ECO:0008006" key="9">
    <source>
        <dbReference type="Google" id="ProtNLM"/>
    </source>
</evidence>
<dbReference type="GO" id="GO:0031965">
    <property type="term" value="C:nuclear membrane"/>
    <property type="evidence" value="ECO:0007669"/>
    <property type="project" value="UniProtKB-SubCell"/>
</dbReference>
<keyword evidence="3" id="KW-1133">Transmembrane helix</keyword>
<dbReference type="PANTHER" id="PTHR12265">
    <property type="entry name" value="TRANSMEMBRANE PROTEIN 53"/>
    <property type="match status" value="1"/>
</dbReference>
<accession>A0A8J2JJI3</accession>
<evidence type="ECO:0000313" key="7">
    <source>
        <dbReference type="EMBL" id="CAG7720037.1"/>
    </source>
</evidence>
<dbReference type="Pfam" id="PF05705">
    <property type="entry name" value="DUF829"/>
    <property type="match status" value="2"/>
</dbReference>
<evidence type="ECO:0000256" key="2">
    <source>
        <dbReference type="ARBA" id="ARBA00022692"/>
    </source>
</evidence>
<keyword evidence="2" id="KW-0812">Transmembrane</keyword>
<dbReference type="InterPro" id="IPR008547">
    <property type="entry name" value="DUF829_TMEM53"/>
</dbReference>
<evidence type="ECO:0000256" key="4">
    <source>
        <dbReference type="ARBA" id="ARBA00023136"/>
    </source>
</evidence>
<evidence type="ECO:0000313" key="8">
    <source>
        <dbReference type="Proteomes" id="UP000708208"/>
    </source>
</evidence>
<proteinExistence type="predicted"/>
<keyword evidence="8" id="KW-1185">Reference proteome</keyword>
<comment type="subcellular location">
    <subcellularLocation>
        <location evidence="6">Endomembrane system</location>
        <topology evidence="6">Single-pass membrane protein</topology>
    </subcellularLocation>
    <subcellularLocation>
        <location evidence="1">Nucleus membrane</location>
    </subcellularLocation>
</comment>
<evidence type="ECO:0000256" key="6">
    <source>
        <dbReference type="ARBA" id="ARBA00037847"/>
    </source>
</evidence>
<sequence>MQHHLSTLAMTNDFSTKDLSCQVEYPTVEPISPAAKENIASCRDVECQGDSRALVVVLIGWAGAEDRNLKKYSDTYLNMGCIVVRFIAPLRVTFLNFDKLPKLAVRAVDILKKWQLNEHPMFFNVFSNGEQDPIAPWEGIELVAQTLQNRGNPVTLVKFEGSAHVFHFKKYPQEYTSAVTKFIFDTMGSYEGPTTFWDEF</sequence>
<protein>
    <recommendedName>
        <fullName evidence="9">Transmembrane protein 53</fullName>
    </recommendedName>
</protein>
<keyword evidence="4" id="KW-0472">Membrane</keyword>
<name>A0A8J2JJI3_9HEXA</name>
<gene>
    <name evidence="7" type="ORF">AFUS01_LOCUS9328</name>
</gene>